<feature type="transmembrane region" description="Helical" evidence="1">
    <location>
        <begin position="80"/>
        <end position="102"/>
    </location>
</feature>
<name>A0A9P5TWL7_9AGAR</name>
<dbReference type="Proteomes" id="UP000772434">
    <property type="component" value="Unassembled WGS sequence"/>
</dbReference>
<keyword evidence="1" id="KW-0812">Transmembrane</keyword>
<feature type="transmembrane region" description="Helical" evidence="1">
    <location>
        <begin position="108"/>
        <end position="128"/>
    </location>
</feature>
<keyword evidence="1" id="KW-1133">Transmembrane helix</keyword>
<keyword evidence="1" id="KW-0472">Membrane</keyword>
<evidence type="ECO:0000256" key="1">
    <source>
        <dbReference type="SAM" id="Phobius"/>
    </source>
</evidence>
<dbReference type="EMBL" id="JADNRY010000550">
    <property type="protein sequence ID" value="KAF9041860.1"/>
    <property type="molecule type" value="Genomic_DNA"/>
</dbReference>
<sequence length="282" mass="31445">MTVATLVISLIDSQTVVMYDYILSLSQEVAYIWASNWGLVRALYFFSRYSPFIDTILAIEEKLNPHISSVSCHRTMTFNAIFANLGIGISDLILVICTYALYQRSRKVLVILVITWAGVFIVNVLTASKWDTSDILAFSESITLLGGSSCFLIGENKTELVNYISLLLGETVVVALTLWRGLQESHTSYPRHGFFGATQSVLITFYRDGLMFYMCILPITLGNALVTVYAPVCVQPLRVIHSILCCKLIVHVREIANPPDDQTRDLSALFFYATSGGEIQEV</sequence>
<keyword evidence="4" id="KW-1185">Reference proteome</keyword>
<organism evidence="3 4">
    <name type="scientific">Rhodocollybia butyracea</name>
    <dbReference type="NCBI Taxonomy" id="206335"/>
    <lineage>
        <taxon>Eukaryota</taxon>
        <taxon>Fungi</taxon>
        <taxon>Dikarya</taxon>
        <taxon>Basidiomycota</taxon>
        <taxon>Agaricomycotina</taxon>
        <taxon>Agaricomycetes</taxon>
        <taxon>Agaricomycetidae</taxon>
        <taxon>Agaricales</taxon>
        <taxon>Marasmiineae</taxon>
        <taxon>Omphalotaceae</taxon>
        <taxon>Rhodocollybia</taxon>
    </lineage>
</organism>
<protein>
    <recommendedName>
        <fullName evidence="2">DUF6533 domain-containing protein</fullName>
    </recommendedName>
</protein>
<evidence type="ECO:0000259" key="2">
    <source>
        <dbReference type="Pfam" id="PF20151"/>
    </source>
</evidence>
<comment type="caution">
    <text evidence="3">The sequence shown here is derived from an EMBL/GenBank/DDBJ whole genome shotgun (WGS) entry which is preliminary data.</text>
</comment>
<feature type="transmembrane region" description="Helical" evidence="1">
    <location>
        <begin position="135"/>
        <end position="154"/>
    </location>
</feature>
<reference evidence="3" key="1">
    <citation type="submission" date="2020-11" db="EMBL/GenBank/DDBJ databases">
        <authorList>
            <consortium name="DOE Joint Genome Institute"/>
            <person name="Ahrendt S."/>
            <person name="Riley R."/>
            <person name="Andreopoulos W."/>
            <person name="Labutti K."/>
            <person name="Pangilinan J."/>
            <person name="Ruiz-Duenas F.J."/>
            <person name="Barrasa J.M."/>
            <person name="Sanchez-Garcia M."/>
            <person name="Camarero S."/>
            <person name="Miyauchi S."/>
            <person name="Serrano A."/>
            <person name="Linde D."/>
            <person name="Babiker R."/>
            <person name="Drula E."/>
            <person name="Ayuso-Fernandez I."/>
            <person name="Pacheco R."/>
            <person name="Padilla G."/>
            <person name="Ferreira P."/>
            <person name="Barriuso J."/>
            <person name="Kellner H."/>
            <person name="Castanera R."/>
            <person name="Alfaro M."/>
            <person name="Ramirez L."/>
            <person name="Pisabarro A.G."/>
            <person name="Kuo A."/>
            <person name="Tritt A."/>
            <person name="Lipzen A."/>
            <person name="He G."/>
            <person name="Yan M."/>
            <person name="Ng V."/>
            <person name="Cullen D."/>
            <person name="Martin F."/>
            <person name="Rosso M.-N."/>
            <person name="Henrissat B."/>
            <person name="Hibbett D."/>
            <person name="Martinez A.T."/>
            <person name="Grigoriev I.V."/>
        </authorList>
    </citation>
    <scope>NUCLEOTIDE SEQUENCE</scope>
    <source>
        <strain evidence="3">AH 40177</strain>
    </source>
</reference>
<dbReference type="AlphaFoldDB" id="A0A9P5TWL7"/>
<feature type="domain" description="DUF6533" evidence="2">
    <location>
        <begin position="15"/>
        <end position="53"/>
    </location>
</feature>
<evidence type="ECO:0000313" key="3">
    <source>
        <dbReference type="EMBL" id="KAF9041860.1"/>
    </source>
</evidence>
<accession>A0A9P5TWL7</accession>
<proteinExistence type="predicted"/>
<dbReference type="InterPro" id="IPR045340">
    <property type="entry name" value="DUF6533"/>
</dbReference>
<feature type="transmembrane region" description="Helical" evidence="1">
    <location>
        <begin position="160"/>
        <end position="182"/>
    </location>
</feature>
<feature type="transmembrane region" description="Helical" evidence="1">
    <location>
        <begin position="210"/>
        <end position="232"/>
    </location>
</feature>
<evidence type="ECO:0000313" key="4">
    <source>
        <dbReference type="Proteomes" id="UP000772434"/>
    </source>
</evidence>
<dbReference type="Pfam" id="PF20151">
    <property type="entry name" value="DUF6533"/>
    <property type="match status" value="1"/>
</dbReference>
<gene>
    <name evidence="3" type="ORF">BDP27DRAFT_1347287</name>
</gene>
<dbReference type="OrthoDB" id="3341843at2759"/>